<dbReference type="Pfam" id="PF13424">
    <property type="entry name" value="TPR_12"/>
    <property type="match status" value="1"/>
</dbReference>
<dbReference type="EMBL" id="JAHESD010000052">
    <property type="protein sequence ID" value="MBT1705321.1"/>
    <property type="molecule type" value="Genomic_DNA"/>
</dbReference>
<dbReference type="Gene3D" id="1.10.287.130">
    <property type="match status" value="1"/>
</dbReference>
<keyword evidence="2" id="KW-0963">Cytoplasm</keyword>
<dbReference type="Gene3D" id="1.25.40.10">
    <property type="entry name" value="Tetratricopeptide repeat domain"/>
    <property type="match status" value="2"/>
</dbReference>
<reference evidence="8 9" key="1">
    <citation type="submission" date="2021-05" db="EMBL/GenBank/DDBJ databases">
        <title>A Polyphasic approach of four new species of the genus Ohtaekwangia: Ohtaekwangia histidinii sp. nov., Ohtaekwangia cretensis sp. nov., Ohtaekwangia indiensis sp. nov., Ohtaekwangia reichenbachii sp. nov. from diverse environment.</title>
        <authorList>
            <person name="Octaviana S."/>
        </authorList>
    </citation>
    <scope>NUCLEOTIDE SEQUENCE [LARGE SCALE GENOMIC DNA]</scope>
    <source>
        <strain evidence="8 9">PWU20</strain>
    </source>
</reference>
<name>A0ABS5VVF2_9BACT</name>
<keyword evidence="3" id="KW-0677">Repeat</keyword>
<keyword evidence="7" id="KW-1133">Transmembrane helix</keyword>
<dbReference type="RefSeq" id="WP_254155272.1">
    <property type="nucleotide sequence ID" value="NZ_JAHESD010000052.1"/>
</dbReference>
<evidence type="ECO:0000313" key="9">
    <source>
        <dbReference type="Proteomes" id="UP000772618"/>
    </source>
</evidence>
<feature type="transmembrane region" description="Helical" evidence="7">
    <location>
        <begin position="367"/>
        <end position="387"/>
    </location>
</feature>
<evidence type="ECO:0000256" key="4">
    <source>
        <dbReference type="ARBA" id="ARBA00022803"/>
    </source>
</evidence>
<feature type="repeat" description="TPR" evidence="6">
    <location>
        <begin position="129"/>
        <end position="162"/>
    </location>
</feature>
<sequence>MNTTEGKEKLNNLIDLARELSLIDYNESMKYAQEARALSSLQKDTSVWVTASRIVGQLYKRLDKYKEAQVILLEALPLADLRNLIKERKKIRISLGSLFAQQARYDAALKLLFETLELCQMDGENQEFYIVLNNIGFVYYKLKEYNKALSYYLQSLDLQNRLQEYYDFESDLLNVSLCYINLKDFGRAKEYVDSALNSCKTHCSDDVILNGYYSLGEIFLNLKDSAKAEYQFVKSLKTAKDLGNHRLVLDNIVQLSHILISQGRMSEAKTYLEEAEVLINNSASFNLEIIKIYSCLVAFYKKLGDFIQMAYYQEKYISIKDSIYNEALTTNLMKVEAEHLQKENMARIEAQKQVIDLTEKNITVQRWVNILIGVIAFALLIVIMLLIRINKTRKTINEALEKKVQERTKELQQSRDSWHKAYEVKEQLIAKATTEIKSSIATLKGLSTLGLKQFKEPDAIQYIKEVELTSGNLMSVIEVFNNKEFTQQA</sequence>
<comment type="similarity">
    <text evidence="5">Belongs to the Rap family.</text>
</comment>
<dbReference type="Proteomes" id="UP000772618">
    <property type="component" value="Unassembled WGS sequence"/>
</dbReference>
<evidence type="ECO:0000256" key="2">
    <source>
        <dbReference type="ARBA" id="ARBA00022490"/>
    </source>
</evidence>
<dbReference type="SUPFAM" id="SSF48452">
    <property type="entry name" value="TPR-like"/>
    <property type="match status" value="2"/>
</dbReference>
<keyword evidence="7" id="KW-0472">Membrane</keyword>
<comment type="caution">
    <text evidence="8">The sequence shown here is derived from an EMBL/GenBank/DDBJ whole genome shotgun (WGS) entry which is preliminary data.</text>
</comment>
<accession>A0ABS5VVF2</accession>
<dbReference type="PANTHER" id="PTHR46630:SF1">
    <property type="entry name" value="TETRATRICOPEPTIDE REPEAT PROTEIN 29"/>
    <property type="match status" value="1"/>
</dbReference>
<evidence type="ECO:0000256" key="3">
    <source>
        <dbReference type="ARBA" id="ARBA00022737"/>
    </source>
</evidence>
<dbReference type="InterPro" id="IPR011990">
    <property type="entry name" value="TPR-like_helical_dom_sf"/>
</dbReference>
<keyword evidence="7" id="KW-0812">Transmembrane</keyword>
<keyword evidence="4 6" id="KW-0802">TPR repeat</keyword>
<dbReference type="PANTHER" id="PTHR46630">
    <property type="entry name" value="TETRATRICOPEPTIDE REPEAT PROTEIN 29"/>
    <property type="match status" value="1"/>
</dbReference>
<evidence type="ECO:0000256" key="1">
    <source>
        <dbReference type="ARBA" id="ARBA00004496"/>
    </source>
</evidence>
<organism evidence="8 9">
    <name type="scientific">Chryseosolibacter indicus</name>
    <dbReference type="NCBI Taxonomy" id="2782351"/>
    <lineage>
        <taxon>Bacteria</taxon>
        <taxon>Pseudomonadati</taxon>
        <taxon>Bacteroidota</taxon>
        <taxon>Cytophagia</taxon>
        <taxon>Cytophagales</taxon>
        <taxon>Chryseotaleaceae</taxon>
        <taxon>Chryseosolibacter</taxon>
    </lineage>
</organism>
<dbReference type="SMART" id="SM00028">
    <property type="entry name" value="TPR"/>
    <property type="match status" value="5"/>
</dbReference>
<dbReference type="Pfam" id="PF13181">
    <property type="entry name" value="TPR_8"/>
    <property type="match status" value="1"/>
</dbReference>
<dbReference type="InterPro" id="IPR019734">
    <property type="entry name" value="TPR_rpt"/>
</dbReference>
<evidence type="ECO:0000256" key="7">
    <source>
        <dbReference type="SAM" id="Phobius"/>
    </source>
</evidence>
<gene>
    <name evidence="8" type="ORF">KK060_18665</name>
</gene>
<keyword evidence="9" id="KW-1185">Reference proteome</keyword>
<comment type="subcellular location">
    <subcellularLocation>
        <location evidence="1">Cytoplasm</location>
    </subcellularLocation>
</comment>
<dbReference type="PROSITE" id="PS50005">
    <property type="entry name" value="TPR"/>
    <property type="match status" value="1"/>
</dbReference>
<evidence type="ECO:0000313" key="8">
    <source>
        <dbReference type="EMBL" id="MBT1705321.1"/>
    </source>
</evidence>
<protein>
    <submittedName>
        <fullName evidence="8">Tetratricopeptide repeat protein</fullName>
    </submittedName>
</protein>
<evidence type="ECO:0000256" key="5">
    <source>
        <dbReference type="ARBA" id="ARBA00038253"/>
    </source>
</evidence>
<dbReference type="InterPro" id="IPR051476">
    <property type="entry name" value="Bac_ResReg_Asp_Phosphatase"/>
</dbReference>
<proteinExistence type="inferred from homology"/>
<evidence type="ECO:0000256" key="6">
    <source>
        <dbReference type="PROSITE-ProRule" id="PRU00339"/>
    </source>
</evidence>